<gene>
    <name evidence="3" type="ORF">A5672_21315</name>
</gene>
<reference evidence="3 4" key="1">
    <citation type="submission" date="2016-06" db="EMBL/GenBank/DDBJ databases">
        <authorList>
            <person name="Sutton G."/>
            <person name="Brinkac L."/>
            <person name="Sanka R."/>
            <person name="Adams M."/>
            <person name="Lau E."/>
            <person name="Sam S."/>
            <person name="Sreng N."/>
            <person name="Him V."/>
            <person name="Kerleguer A."/>
            <person name="Cheng S."/>
        </authorList>
    </citation>
    <scope>NUCLEOTIDE SEQUENCE [LARGE SCALE GENOMIC DNA]</scope>
    <source>
        <strain evidence="3 4">E2978</strain>
    </source>
</reference>
<feature type="region of interest" description="Disordered" evidence="1">
    <location>
        <begin position="40"/>
        <end position="85"/>
    </location>
</feature>
<feature type="domain" description="PPE family C-terminal" evidence="2">
    <location>
        <begin position="2"/>
        <end position="64"/>
    </location>
</feature>
<evidence type="ECO:0000256" key="1">
    <source>
        <dbReference type="SAM" id="MobiDB-lite"/>
    </source>
</evidence>
<evidence type="ECO:0000313" key="4">
    <source>
        <dbReference type="Proteomes" id="UP000092086"/>
    </source>
</evidence>
<dbReference type="RefSeq" id="WP_423203420.1">
    <property type="nucleotide sequence ID" value="NZ_LZIT01000197.1"/>
</dbReference>
<proteinExistence type="predicted"/>
<evidence type="ECO:0000259" key="2">
    <source>
        <dbReference type="Pfam" id="PF12484"/>
    </source>
</evidence>
<feature type="compositionally biased region" description="Basic residues" evidence="1">
    <location>
        <begin position="41"/>
        <end position="54"/>
    </location>
</feature>
<evidence type="ECO:0000313" key="3">
    <source>
        <dbReference type="EMBL" id="OBG35517.1"/>
    </source>
</evidence>
<dbReference type="Proteomes" id="UP000092086">
    <property type="component" value="Unassembled WGS sequence"/>
</dbReference>
<accession>A0ABD6P196</accession>
<protein>
    <recommendedName>
        <fullName evidence="2">PPE family C-terminal domain-containing protein</fullName>
    </recommendedName>
</protein>
<dbReference type="InterPro" id="IPR022171">
    <property type="entry name" value="PPE_C"/>
</dbReference>
<dbReference type="Pfam" id="PF12484">
    <property type="entry name" value="PPE-SVP"/>
    <property type="match status" value="1"/>
</dbReference>
<comment type="caution">
    <text evidence="3">The sequence shown here is derived from an EMBL/GenBank/DDBJ whole genome shotgun (WGS) entry which is preliminary data.</text>
</comment>
<dbReference type="AlphaFoldDB" id="A0ABD6P196"/>
<organism evidence="3 4">
    <name type="scientific">Mycobacterium alsense</name>
    <dbReference type="NCBI Taxonomy" id="324058"/>
    <lineage>
        <taxon>Bacteria</taxon>
        <taxon>Bacillati</taxon>
        <taxon>Actinomycetota</taxon>
        <taxon>Actinomycetes</taxon>
        <taxon>Mycobacteriales</taxon>
        <taxon>Mycobacteriaceae</taxon>
        <taxon>Mycobacterium</taxon>
    </lineage>
</organism>
<dbReference type="EMBL" id="LZIT01000197">
    <property type="protein sequence ID" value="OBG35517.1"/>
    <property type="molecule type" value="Genomic_DNA"/>
</dbReference>
<name>A0ABD6P196_9MYCO</name>
<sequence>MSAGLGQASSVGALSVPYGWTTADPEIRLAAEALPSVGVAPRRRERGKPARRWPWRSPMGVSASENRPLPIVIVRPPQSTIDRSG</sequence>